<dbReference type="Pfam" id="PF05746">
    <property type="entry name" value="DALR_1"/>
    <property type="match status" value="1"/>
</dbReference>
<evidence type="ECO:0000313" key="14">
    <source>
        <dbReference type="Proteomes" id="UP000182584"/>
    </source>
</evidence>
<keyword evidence="2 9" id="KW-0963">Cytoplasm</keyword>
<dbReference type="InterPro" id="IPR035684">
    <property type="entry name" value="ArgRS_core"/>
</dbReference>
<comment type="subunit">
    <text evidence="9">Monomer.</text>
</comment>
<evidence type="ECO:0000256" key="6">
    <source>
        <dbReference type="ARBA" id="ARBA00022917"/>
    </source>
</evidence>
<dbReference type="PRINTS" id="PR01038">
    <property type="entry name" value="TRNASYNTHARG"/>
</dbReference>
<evidence type="ECO:0000256" key="7">
    <source>
        <dbReference type="ARBA" id="ARBA00023146"/>
    </source>
</evidence>
<dbReference type="EC" id="6.1.1.19" evidence="9"/>
<dbReference type="PANTHER" id="PTHR11956">
    <property type="entry name" value="ARGINYL-TRNA SYNTHETASE"/>
    <property type="match status" value="1"/>
</dbReference>
<dbReference type="EMBL" id="FOGJ01000045">
    <property type="protein sequence ID" value="SES41579.1"/>
    <property type="molecule type" value="Genomic_DNA"/>
</dbReference>
<proteinExistence type="inferred from homology"/>
<comment type="similarity">
    <text evidence="1 9 10">Belongs to the class-I aminoacyl-tRNA synthetase family.</text>
</comment>
<organism evidence="13 14">
    <name type="scientific">Butyrivibrio fibrisolvens</name>
    <dbReference type="NCBI Taxonomy" id="831"/>
    <lineage>
        <taxon>Bacteria</taxon>
        <taxon>Bacillati</taxon>
        <taxon>Bacillota</taxon>
        <taxon>Clostridia</taxon>
        <taxon>Lachnospirales</taxon>
        <taxon>Lachnospiraceae</taxon>
        <taxon>Butyrivibrio</taxon>
    </lineage>
</organism>
<dbReference type="PANTHER" id="PTHR11956:SF5">
    <property type="entry name" value="ARGININE--TRNA LIGASE, CYTOPLASMIC"/>
    <property type="match status" value="1"/>
</dbReference>
<dbReference type="CDD" id="cd07956">
    <property type="entry name" value="Anticodon_Ia_Arg"/>
    <property type="match status" value="1"/>
</dbReference>
<dbReference type="GO" id="GO:0006420">
    <property type="term" value="P:arginyl-tRNA aminoacylation"/>
    <property type="evidence" value="ECO:0007669"/>
    <property type="project" value="UniProtKB-UniRule"/>
</dbReference>
<accession>A0A1H9X676</accession>
<dbReference type="SUPFAM" id="SSF47323">
    <property type="entry name" value="Anticodon-binding domain of a subclass of class I aminoacyl-tRNA synthetases"/>
    <property type="match status" value="1"/>
</dbReference>
<name>A0A1H9X676_BUTFI</name>
<dbReference type="SMART" id="SM01016">
    <property type="entry name" value="Arg_tRNA_synt_N"/>
    <property type="match status" value="1"/>
</dbReference>
<keyword evidence="7 9" id="KW-0030">Aminoacyl-tRNA synthetase</keyword>
<dbReference type="InterPro" id="IPR036695">
    <property type="entry name" value="Arg-tRNA-synth_N_sf"/>
</dbReference>
<dbReference type="InterPro" id="IPR001412">
    <property type="entry name" value="aa-tRNA-synth_I_CS"/>
</dbReference>
<evidence type="ECO:0000256" key="9">
    <source>
        <dbReference type="HAMAP-Rule" id="MF_00123"/>
    </source>
</evidence>
<dbReference type="PROSITE" id="PS00178">
    <property type="entry name" value="AA_TRNA_LIGASE_I"/>
    <property type="match status" value="1"/>
</dbReference>
<evidence type="ECO:0000256" key="3">
    <source>
        <dbReference type="ARBA" id="ARBA00022598"/>
    </source>
</evidence>
<dbReference type="Gene3D" id="1.10.730.10">
    <property type="entry name" value="Isoleucyl-tRNA Synthetase, Domain 1"/>
    <property type="match status" value="1"/>
</dbReference>
<dbReference type="Pfam" id="PF00750">
    <property type="entry name" value="tRNA-synt_1d"/>
    <property type="match status" value="1"/>
</dbReference>
<reference evidence="13 14" key="1">
    <citation type="submission" date="2016-10" db="EMBL/GenBank/DDBJ databases">
        <authorList>
            <person name="de Groot N.N."/>
        </authorList>
    </citation>
    <scope>NUCLEOTIDE SEQUENCE [LARGE SCALE GENOMIC DNA]</scope>
    <source>
        <strain evidence="13 14">AR40</strain>
    </source>
</reference>
<dbReference type="InterPro" id="IPR001278">
    <property type="entry name" value="Arg-tRNA-ligase"/>
</dbReference>
<dbReference type="Proteomes" id="UP000182584">
    <property type="component" value="Unassembled WGS sequence"/>
</dbReference>
<feature type="domain" description="Arginyl tRNA synthetase N-terminal" evidence="12">
    <location>
        <begin position="3"/>
        <end position="97"/>
    </location>
</feature>
<evidence type="ECO:0000259" key="11">
    <source>
        <dbReference type="SMART" id="SM00836"/>
    </source>
</evidence>
<dbReference type="GO" id="GO:0005737">
    <property type="term" value="C:cytoplasm"/>
    <property type="evidence" value="ECO:0007669"/>
    <property type="project" value="UniProtKB-SubCell"/>
</dbReference>
<dbReference type="Pfam" id="PF03485">
    <property type="entry name" value="Arg_tRNA_synt_N"/>
    <property type="match status" value="1"/>
</dbReference>
<protein>
    <recommendedName>
        <fullName evidence="9">Arginine--tRNA ligase</fullName>
        <ecNumber evidence="9">6.1.1.19</ecNumber>
    </recommendedName>
    <alternativeName>
        <fullName evidence="9">Arginyl-tRNA synthetase</fullName>
        <shortName evidence="9">ArgRS</shortName>
    </alternativeName>
</protein>
<evidence type="ECO:0000256" key="5">
    <source>
        <dbReference type="ARBA" id="ARBA00022840"/>
    </source>
</evidence>
<dbReference type="InterPro" id="IPR014729">
    <property type="entry name" value="Rossmann-like_a/b/a_fold"/>
</dbReference>
<dbReference type="NCBIfam" id="TIGR00456">
    <property type="entry name" value="argS"/>
    <property type="match status" value="1"/>
</dbReference>
<keyword evidence="5 9" id="KW-0067">ATP-binding</keyword>
<dbReference type="SUPFAM" id="SSF55190">
    <property type="entry name" value="Arginyl-tRNA synthetase (ArgRS), N-terminal 'additional' domain"/>
    <property type="match status" value="1"/>
</dbReference>
<dbReference type="AlphaFoldDB" id="A0A1H9X676"/>
<dbReference type="GO" id="GO:0004814">
    <property type="term" value="F:arginine-tRNA ligase activity"/>
    <property type="evidence" value="ECO:0007669"/>
    <property type="project" value="UniProtKB-UniRule"/>
</dbReference>
<dbReference type="InterPro" id="IPR008909">
    <property type="entry name" value="DALR_anticod-bd"/>
</dbReference>
<evidence type="ECO:0000259" key="12">
    <source>
        <dbReference type="SMART" id="SM01016"/>
    </source>
</evidence>
<gene>
    <name evidence="9" type="primary">argS</name>
    <name evidence="13" type="ORF">SAMN04487884_1454</name>
</gene>
<evidence type="ECO:0000313" key="13">
    <source>
        <dbReference type="EMBL" id="SES41579.1"/>
    </source>
</evidence>
<dbReference type="CDD" id="cd00671">
    <property type="entry name" value="ArgRS_core"/>
    <property type="match status" value="1"/>
</dbReference>
<dbReference type="InterPro" id="IPR009080">
    <property type="entry name" value="tRNAsynth_Ia_anticodon-bd"/>
</dbReference>
<comment type="catalytic activity">
    <reaction evidence="8 9">
        <text>tRNA(Arg) + L-arginine + ATP = L-arginyl-tRNA(Arg) + AMP + diphosphate</text>
        <dbReference type="Rhea" id="RHEA:20301"/>
        <dbReference type="Rhea" id="RHEA-COMP:9658"/>
        <dbReference type="Rhea" id="RHEA-COMP:9673"/>
        <dbReference type="ChEBI" id="CHEBI:30616"/>
        <dbReference type="ChEBI" id="CHEBI:32682"/>
        <dbReference type="ChEBI" id="CHEBI:33019"/>
        <dbReference type="ChEBI" id="CHEBI:78442"/>
        <dbReference type="ChEBI" id="CHEBI:78513"/>
        <dbReference type="ChEBI" id="CHEBI:456215"/>
        <dbReference type="EC" id="6.1.1.19"/>
    </reaction>
</comment>
<feature type="domain" description="DALR anticodon binding" evidence="11">
    <location>
        <begin position="461"/>
        <end position="578"/>
    </location>
</feature>
<sequence>MKEEISRAVEEILGLTGTEDALSEGIIQGSNESSVILETPPDSKMGDIAIPCFVFAKILHKNPAVIAADLKNGLEQKKEELGLDEVISTGGYCNLFVNRKLFVENTLTKAADGNHGVEKIGEKKTVCMDYSSPNIAKNFHVGHLRTTVIGNSLYKIYDKLGYNVVRINHLGDWGTQFGKLIVAYKKWSSKEAVEKNGIQELLDIYVKFNNEKEEHPELMDEARSWFVAMEHGDEEALSIWEWFKDISMVEFERVYDMLGISFDSYTGESFYREKVPALVELLKEKNLLIESQGANVIDLSEYDMAPCMITKKDGSSIYHSRDISAVLYRKEKYDFDKCLYVTGLEQSLHFKQVFKAIELMGLDYYKDLVHVPYGLISLDGEKLSTRTGNIIYAEDILNEAVKRAYELIEEKNPSLENKGEVAKKVGIGAVIFHDLFNQRIKNINFSWKEVLSFDGTTGPYVQYTYARAKSVLRKYGKELQCTLTDCQALTDDISFAFIKTIGGYEKAVNAAAESYEPSIVARYLISLCTDFNKFYQKCPILKEENVKTKVARLYLVYVTSQIVFECCGLLGIECPEEM</sequence>
<evidence type="ECO:0000256" key="8">
    <source>
        <dbReference type="ARBA" id="ARBA00049339"/>
    </source>
</evidence>
<dbReference type="Gene3D" id="3.30.1360.70">
    <property type="entry name" value="Arginyl tRNA synthetase N-terminal domain"/>
    <property type="match status" value="1"/>
</dbReference>
<dbReference type="InterPro" id="IPR005148">
    <property type="entry name" value="Arg-tRNA-synth_N"/>
</dbReference>
<dbReference type="RefSeq" id="WP_074758945.1">
    <property type="nucleotide sequence ID" value="NZ_FOGJ01000045.1"/>
</dbReference>
<dbReference type="SMART" id="SM00836">
    <property type="entry name" value="DALR_1"/>
    <property type="match status" value="1"/>
</dbReference>
<evidence type="ECO:0000256" key="2">
    <source>
        <dbReference type="ARBA" id="ARBA00022490"/>
    </source>
</evidence>
<evidence type="ECO:0000256" key="1">
    <source>
        <dbReference type="ARBA" id="ARBA00005594"/>
    </source>
</evidence>
<dbReference type="OrthoDB" id="9805987at2"/>
<dbReference type="SUPFAM" id="SSF52374">
    <property type="entry name" value="Nucleotidylyl transferase"/>
    <property type="match status" value="1"/>
</dbReference>
<keyword evidence="3 9" id="KW-0436">Ligase</keyword>
<evidence type="ECO:0000256" key="4">
    <source>
        <dbReference type="ARBA" id="ARBA00022741"/>
    </source>
</evidence>
<dbReference type="FunFam" id="3.40.50.620:FF:000116">
    <property type="entry name" value="Arginine--tRNA ligase"/>
    <property type="match status" value="1"/>
</dbReference>
<keyword evidence="6 9" id="KW-0648">Protein biosynthesis</keyword>
<evidence type="ECO:0000256" key="10">
    <source>
        <dbReference type="RuleBase" id="RU363038"/>
    </source>
</evidence>
<dbReference type="HAMAP" id="MF_00123">
    <property type="entry name" value="Arg_tRNA_synth"/>
    <property type="match status" value="1"/>
</dbReference>
<dbReference type="GO" id="GO:0005524">
    <property type="term" value="F:ATP binding"/>
    <property type="evidence" value="ECO:0007669"/>
    <property type="project" value="UniProtKB-UniRule"/>
</dbReference>
<comment type="subcellular location">
    <subcellularLocation>
        <location evidence="9">Cytoplasm</location>
    </subcellularLocation>
</comment>
<keyword evidence="4 9" id="KW-0547">Nucleotide-binding</keyword>
<feature type="short sequence motif" description="'HIGH' region" evidence="9">
    <location>
        <begin position="133"/>
        <end position="143"/>
    </location>
</feature>
<dbReference type="Gene3D" id="3.40.50.620">
    <property type="entry name" value="HUPs"/>
    <property type="match status" value="1"/>
</dbReference>